<sequence>MNAWLADQDRTAIDALADRIAERDPDRLARAGDDRHFAVWMLLVDRKARNYSGHAVTDLPDWAWRDAYDDDLSPHDAFSDALAHWVDIEGL</sequence>
<accession>A0ABS9DQ53</accession>
<comment type="caution">
    <text evidence="1">The sequence shown here is derived from an EMBL/GenBank/DDBJ whole genome shotgun (WGS) entry which is preliminary data.</text>
</comment>
<keyword evidence="2" id="KW-1185">Reference proteome</keyword>
<proteinExistence type="predicted"/>
<protein>
    <submittedName>
        <fullName evidence="1">Uncharacterized protein</fullName>
    </submittedName>
</protein>
<reference evidence="1" key="1">
    <citation type="submission" date="2022-01" db="EMBL/GenBank/DDBJ databases">
        <title>Gordonia xiamenensis sp. nov., isolated from surface seawater in Xiamen.</title>
        <authorList>
            <person name="He Y.F."/>
        </authorList>
    </citation>
    <scope>NUCLEOTIDE SEQUENCE</scope>
    <source>
        <strain evidence="1">GW1C4-4</strain>
    </source>
</reference>
<gene>
    <name evidence="1" type="ORF">L1892_20230</name>
</gene>
<evidence type="ECO:0000313" key="1">
    <source>
        <dbReference type="EMBL" id="MCF3940702.1"/>
    </source>
</evidence>
<evidence type="ECO:0000313" key="2">
    <source>
        <dbReference type="Proteomes" id="UP001108089"/>
    </source>
</evidence>
<dbReference type="Proteomes" id="UP001108089">
    <property type="component" value="Unassembled WGS sequence"/>
</dbReference>
<organism evidence="1 2">
    <name type="scientific">Gordonia tangerina</name>
    <dbReference type="NCBI Taxonomy" id="2911060"/>
    <lineage>
        <taxon>Bacteria</taxon>
        <taxon>Bacillati</taxon>
        <taxon>Actinomycetota</taxon>
        <taxon>Actinomycetes</taxon>
        <taxon>Mycobacteriales</taxon>
        <taxon>Gordoniaceae</taxon>
        <taxon>Gordonia</taxon>
    </lineage>
</organism>
<name>A0ABS9DQ53_9ACTN</name>
<dbReference type="RefSeq" id="WP_235725446.1">
    <property type="nucleotide sequence ID" value="NZ_JAKGCU010000024.1"/>
</dbReference>
<dbReference type="EMBL" id="JAKGCU010000024">
    <property type="protein sequence ID" value="MCF3940702.1"/>
    <property type="molecule type" value="Genomic_DNA"/>
</dbReference>